<reference evidence="2" key="1">
    <citation type="journal article" date="2011" name="Nat. Commun.">
        <title>Effector diversification within compartments of the Leptosphaeria maculans genome affected by Repeat-Induced Point mutations.</title>
        <authorList>
            <person name="Rouxel T."/>
            <person name="Grandaubert J."/>
            <person name="Hane J.K."/>
            <person name="Hoede C."/>
            <person name="van de Wouw A.P."/>
            <person name="Couloux A."/>
            <person name="Dominguez V."/>
            <person name="Anthouard V."/>
            <person name="Bally P."/>
            <person name="Bourras S."/>
            <person name="Cozijnsen A.J."/>
            <person name="Ciuffetti L.M."/>
            <person name="Degrave A."/>
            <person name="Dilmaghani A."/>
            <person name="Duret L."/>
            <person name="Fudal I."/>
            <person name="Goodwin S.B."/>
            <person name="Gout L."/>
            <person name="Glaser N."/>
            <person name="Linglin J."/>
            <person name="Kema G.H.J."/>
            <person name="Lapalu N."/>
            <person name="Lawrence C.B."/>
            <person name="May K."/>
            <person name="Meyer M."/>
            <person name="Ollivier B."/>
            <person name="Poulain J."/>
            <person name="Schoch C.L."/>
            <person name="Simon A."/>
            <person name="Spatafora J.W."/>
            <person name="Stachowiak A."/>
            <person name="Turgeon B.G."/>
            <person name="Tyler B.M."/>
            <person name="Vincent D."/>
            <person name="Weissenbach J."/>
            <person name="Amselem J."/>
            <person name="Quesneville H."/>
            <person name="Oliver R.P."/>
            <person name="Wincker P."/>
            <person name="Balesdent M.-H."/>
            <person name="Howlett B.J."/>
        </authorList>
    </citation>
    <scope>NUCLEOTIDE SEQUENCE [LARGE SCALE GENOMIC DNA]</scope>
    <source>
        <strain evidence="2">JN3 / isolate v23.1.3 / race Av1-4-5-6-7-8</strain>
    </source>
</reference>
<organism evidence="2">
    <name type="scientific">Leptosphaeria maculans (strain JN3 / isolate v23.1.3 / race Av1-4-5-6-7-8)</name>
    <name type="common">Blackleg fungus</name>
    <name type="synonym">Phoma lingam</name>
    <dbReference type="NCBI Taxonomy" id="985895"/>
    <lineage>
        <taxon>Eukaryota</taxon>
        <taxon>Fungi</taxon>
        <taxon>Dikarya</taxon>
        <taxon>Ascomycota</taxon>
        <taxon>Pezizomycotina</taxon>
        <taxon>Dothideomycetes</taxon>
        <taxon>Pleosporomycetidae</taxon>
        <taxon>Pleosporales</taxon>
        <taxon>Pleosporineae</taxon>
        <taxon>Leptosphaeriaceae</taxon>
        <taxon>Plenodomus</taxon>
        <taxon>Plenodomus lingam/Leptosphaeria maculans species complex</taxon>
    </lineage>
</organism>
<dbReference type="AlphaFoldDB" id="E4ZME2"/>
<accession>E4ZME2</accession>
<dbReference type="VEuPathDB" id="FungiDB:LEMA_uP051970.1"/>
<dbReference type="InParanoid" id="E4ZME2"/>
<dbReference type="Proteomes" id="UP000002668">
    <property type="component" value="Genome"/>
</dbReference>
<keyword evidence="2" id="KW-1185">Reference proteome</keyword>
<dbReference type="EMBL" id="FP929094">
    <property type="protein sequence ID" value="CBX92491.1"/>
    <property type="molecule type" value="Genomic_DNA"/>
</dbReference>
<dbReference type="HOGENOM" id="CLU_3299525_0_0_1"/>
<proteinExistence type="predicted"/>
<sequence length="40" mass="4774">MNRRQVVYRMIVKDCKAFLGLIACFFSTNALQQFHFHPIE</sequence>
<gene>
    <name evidence="1" type="ORF">LEMA_uP051970.1</name>
</gene>
<evidence type="ECO:0000313" key="1">
    <source>
        <dbReference type="EMBL" id="CBX92491.1"/>
    </source>
</evidence>
<protein>
    <submittedName>
        <fullName evidence="1">Predicted protein</fullName>
    </submittedName>
</protein>
<name>E4ZME2_LEPMJ</name>
<evidence type="ECO:0000313" key="2">
    <source>
        <dbReference type="Proteomes" id="UP000002668"/>
    </source>
</evidence>